<accession>A0A181C664</accession>
<dbReference type="RefSeq" id="WP_007400114.1">
    <property type="nucleotide sequence ID" value="NZ_CP050139.1"/>
</dbReference>
<dbReference type="KEGG" id="kre:GWK63_16465"/>
<reference evidence="2 3" key="1">
    <citation type="submission" date="2020-03" db="EMBL/GenBank/DDBJ databases">
        <title>Isolation of cellulose-producing strains, genome characterization and application of the synthesized cellulose films as an economical and sustainable material for piezoelectric sensor construction.</title>
        <authorList>
            <person name="Mangayil R.K."/>
        </authorList>
    </citation>
    <scope>NUCLEOTIDE SEQUENCE [LARGE SCALE GENOMIC DNA]</scope>
    <source>
        <strain evidence="2 3">ENS 9a1a</strain>
    </source>
</reference>
<gene>
    <name evidence="2" type="ORF">GWK63_16465</name>
</gene>
<dbReference type="InterPro" id="IPR045523">
    <property type="entry name" value="GASH"/>
</dbReference>
<feature type="domain" description="GTPase-associated system helical" evidence="1">
    <location>
        <begin position="162"/>
        <end position="335"/>
    </location>
</feature>
<sequence length="344" mass="37107">MTDNIPVHLRITGLIPSNDDVDSRRLAVADLAKTWGEVKKVGSIVSKAAAIAASLGGDGRPDGELGTEVQGAVQKYASAFLYEDRPLEVGVCAGLAAVAMLAPDPATNGWTIQDVYSNALWSALAFQPVLEDGKRENLRREVLDRARRHSLDSAERARERDAVPDPVDLVVMIGEEDKVTTNFKKAALDAIEALRRNSALDREELDFLWWSQLSRSRLLDRPLSALSEAVKLVGAGIEASNHLRRLPAEVHRDLVLRTVDADPEFDLPELLAEIGGDRAPLAAGVHASSNVTAHPTVFPLLNAIVTGNADVVGSEIKRKASTWGARALLESALSRNMATGIIKQ</sequence>
<evidence type="ECO:0000259" key="1">
    <source>
        <dbReference type="Pfam" id="PF19994"/>
    </source>
</evidence>
<protein>
    <recommendedName>
        <fullName evidence="1">GTPase-associated system helical domain-containing protein</fullName>
    </recommendedName>
</protein>
<dbReference type="GeneID" id="85023748"/>
<dbReference type="Proteomes" id="UP000502533">
    <property type="component" value="Chromosome"/>
</dbReference>
<evidence type="ECO:0000313" key="3">
    <source>
        <dbReference type="Proteomes" id="UP000502533"/>
    </source>
</evidence>
<dbReference type="EMBL" id="CP050139">
    <property type="protein sequence ID" value="QIP36800.1"/>
    <property type="molecule type" value="Genomic_DNA"/>
</dbReference>
<keyword evidence="3" id="KW-1185">Reference proteome</keyword>
<dbReference type="Pfam" id="PF19994">
    <property type="entry name" value="GASH"/>
    <property type="match status" value="2"/>
</dbReference>
<name>A0A181C664_9PROT</name>
<proteinExistence type="predicted"/>
<organism evidence="2 3">
    <name type="scientific">Komagataeibacter rhaeticus</name>
    <dbReference type="NCBI Taxonomy" id="215221"/>
    <lineage>
        <taxon>Bacteria</taxon>
        <taxon>Pseudomonadati</taxon>
        <taxon>Pseudomonadota</taxon>
        <taxon>Alphaproteobacteria</taxon>
        <taxon>Acetobacterales</taxon>
        <taxon>Acetobacteraceae</taxon>
        <taxon>Komagataeibacter</taxon>
    </lineage>
</organism>
<dbReference type="AlphaFoldDB" id="A0A181C664"/>
<evidence type="ECO:0000313" key="2">
    <source>
        <dbReference type="EMBL" id="QIP36800.1"/>
    </source>
</evidence>
<feature type="domain" description="GTPase-associated system helical" evidence="1">
    <location>
        <begin position="8"/>
        <end position="155"/>
    </location>
</feature>